<evidence type="ECO:0000259" key="2">
    <source>
        <dbReference type="Pfam" id="PF11141"/>
    </source>
</evidence>
<feature type="transmembrane region" description="Helical" evidence="1">
    <location>
        <begin position="21"/>
        <end position="38"/>
    </location>
</feature>
<dbReference type="AlphaFoldDB" id="A0A150WRX3"/>
<keyword evidence="1" id="KW-0472">Membrane</keyword>
<feature type="transmembrane region" description="Helical" evidence="1">
    <location>
        <begin position="84"/>
        <end position="101"/>
    </location>
</feature>
<evidence type="ECO:0000313" key="4">
    <source>
        <dbReference type="Proteomes" id="UP000075320"/>
    </source>
</evidence>
<feature type="transmembrane region" description="Helical" evidence="1">
    <location>
        <begin position="138"/>
        <end position="156"/>
    </location>
</feature>
<evidence type="ECO:0000256" key="1">
    <source>
        <dbReference type="SAM" id="Phobius"/>
    </source>
</evidence>
<proteinExistence type="predicted"/>
<sequence>MEKLKDRILNYYEAHETRIDILFFLGGFFFDVLTLTDVDDVLGIGQQLVYLLILGSILYFDFLDVNGFFKIPPRLQRIWEYRQPILHFFLGSLLSLYSLFFLKSASIFTSIVFVAVLILVMVANELKSIREKGVNIKIALFVICLFSFFSITVPVLLGFVGYIPFFLSLILTGGALYGIYHLLLKKVQNVRLLMGSLLAPGMAVLAFFFVFYMLGLIPPVPLSVQHIGIYHRVERQDGKYAVFHQNSAWSFWRNQGDKEFIAEPGDKLFVFAQIFSPARFSDSVILHWYFKDPKQGWLSTDRIPMRITGGRKEGYRGFAMKQNYPAGDWRISIETTDGREIGRIYFEVVKIDLVSPTRTWYKQLY</sequence>
<dbReference type="Proteomes" id="UP000075320">
    <property type="component" value="Unassembled WGS sequence"/>
</dbReference>
<dbReference type="OrthoDB" id="5289077at2"/>
<feature type="transmembrane region" description="Helical" evidence="1">
    <location>
        <begin position="107"/>
        <end position="126"/>
    </location>
</feature>
<keyword evidence="1" id="KW-1133">Transmembrane helix</keyword>
<protein>
    <recommendedName>
        <fullName evidence="2">DUF2914 domain-containing protein</fullName>
    </recommendedName>
</protein>
<feature type="transmembrane region" description="Helical" evidence="1">
    <location>
        <begin position="192"/>
        <end position="214"/>
    </location>
</feature>
<feature type="domain" description="DUF2914" evidence="2">
    <location>
        <begin position="283"/>
        <end position="348"/>
    </location>
</feature>
<dbReference type="EMBL" id="LUKE01000001">
    <property type="protein sequence ID" value="KYG67261.1"/>
    <property type="molecule type" value="Genomic_DNA"/>
</dbReference>
<organism evidence="3 4">
    <name type="scientific">Bdellovibrio bacteriovorus</name>
    <dbReference type="NCBI Taxonomy" id="959"/>
    <lineage>
        <taxon>Bacteria</taxon>
        <taxon>Pseudomonadati</taxon>
        <taxon>Bdellovibrionota</taxon>
        <taxon>Bdellovibrionia</taxon>
        <taxon>Bdellovibrionales</taxon>
        <taxon>Pseudobdellovibrionaceae</taxon>
        <taxon>Bdellovibrio</taxon>
    </lineage>
</organism>
<accession>A0A150WRX3</accession>
<dbReference type="RefSeq" id="WP_061834836.1">
    <property type="nucleotide sequence ID" value="NZ_LUKE01000001.1"/>
</dbReference>
<evidence type="ECO:0000313" key="3">
    <source>
        <dbReference type="EMBL" id="KYG67261.1"/>
    </source>
</evidence>
<name>A0A150WRX3_BDEBC</name>
<reference evidence="3 4" key="1">
    <citation type="submission" date="2016-03" db="EMBL/GenBank/DDBJ databases">
        <authorList>
            <person name="Ploux O."/>
        </authorList>
    </citation>
    <scope>NUCLEOTIDE SEQUENCE [LARGE SCALE GENOMIC DNA]</scope>
    <source>
        <strain evidence="3 4">R0</strain>
    </source>
</reference>
<dbReference type="Pfam" id="PF11141">
    <property type="entry name" value="DUF2914"/>
    <property type="match status" value="1"/>
</dbReference>
<keyword evidence="4" id="KW-1185">Reference proteome</keyword>
<feature type="transmembrane region" description="Helical" evidence="1">
    <location>
        <begin position="44"/>
        <end position="63"/>
    </location>
</feature>
<keyword evidence="1" id="KW-0812">Transmembrane</keyword>
<feature type="transmembrane region" description="Helical" evidence="1">
    <location>
        <begin position="162"/>
        <end position="180"/>
    </location>
</feature>
<dbReference type="InterPro" id="IPR022606">
    <property type="entry name" value="DUF2914"/>
</dbReference>
<gene>
    <name evidence="3" type="ORF">AZI86_09665</name>
</gene>
<comment type="caution">
    <text evidence="3">The sequence shown here is derived from an EMBL/GenBank/DDBJ whole genome shotgun (WGS) entry which is preliminary data.</text>
</comment>